<keyword evidence="2" id="KW-1185">Reference proteome</keyword>
<sequence>MGCVHIHSHGAVYFVVRTYNWAGFHQVNSMLQPGRWISSATQATARKGSIAVRKEAGTLCGASWSGSSSGLRPPPHRGHPHLLGSLTPTAGTAAVCGRRRPRIRVPHLGVRGSGRAAAFVATAAARPDRRRSVPGQAAGGGGHGRWRRCRGGWRVGSERGRAEQRWRAR</sequence>
<reference evidence="2" key="1">
    <citation type="journal article" date="2014" name="Science">
        <title>Ancient hybridizations among the ancestral genomes of bread wheat.</title>
        <authorList>
            <consortium name="International Wheat Genome Sequencing Consortium,"/>
            <person name="Marcussen T."/>
            <person name="Sandve S.R."/>
            <person name="Heier L."/>
            <person name="Spannagl M."/>
            <person name="Pfeifer M."/>
            <person name="Jakobsen K.S."/>
            <person name="Wulff B.B."/>
            <person name="Steuernagel B."/>
            <person name="Mayer K.F."/>
            <person name="Olsen O.A."/>
        </authorList>
    </citation>
    <scope>NUCLEOTIDE SEQUENCE [LARGE SCALE GENOMIC DNA]</scope>
    <source>
        <strain evidence="2">cv. AL8/78</strain>
    </source>
</reference>
<proteinExistence type="predicted"/>
<dbReference type="AlphaFoldDB" id="A0A453L577"/>
<reference evidence="1" key="4">
    <citation type="submission" date="2019-03" db="UniProtKB">
        <authorList>
            <consortium name="EnsemblPlants"/>
        </authorList>
    </citation>
    <scope>IDENTIFICATION</scope>
</reference>
<name>A0A453L577_AEGTS</name>
<protein>
    <submittedName>
        <fullName evidence="1">Uncharacterized protein</fullName>
    </submittedName>
</protein>
<reference evidence="2" key="2">
    <citation type="journal article" date="2017" name="Nat. Plants">
        <title>The Aegilops tauschii genome reveals multiple impacts of transposons.</title>
        <authorList>
            <person name="Zhao G."/>
            <person name="Zou C."/>
            <person name="Li K."/>
            <person name="Wang K."/>
            <person name="Li T."/>
            <person name="Gao L."/>
            <person name="Zhang X."/>
            <person name="Wang H."/>
            <person name="Yang Z."/>
            <person name="Liu X."/>
            <person name="Jiang W."/>
            <person name="Mao L."/>
            <person name="Kong X."/>
            <person name="Jiao Y."/>
            <person name="Jia J."/>
        </authorList>
    </citation>
    <scope>NUCLEOTIDE SEQUENCE [LARGE SCALE GENOMIC DNA]</scope>
    <source>
        <strain evidence="2">cv. AL8/78</strain>
    </source>
</reference>
<dbReference type="Proteomes" id="UP000015105">
    <property type="component" value="Chromosome 5D"/>
</dbReference>
<organism evidence="1 2">
    <name type="scientific">Aegilops tauschii subsp. strangulata</name>
    <name type="common">Goatgrass</name>
    <dbReference type="NCBI Taxonomy" id="200361"/>
    <lineage>
        <taxon>Eukaryota</taxon>
        <taxon>Viridiplantae</taxon>
        <taxon>Streptophyta</taxon>
        <taxon>Embryophyta</taxon>
        <taxon>Tracheophyta</taxon>
        <taxon>Spermatophyta</taxon>
        <taxon>Magnoliopsida</taxon>
        <taxon>Liliopsida</taxon>
        <taxon>Poales</taxon>
        <taxon>Poaceae</taxon>
        <taxon>BOP clade</taxon>
        <taxon>Pooideae</taxon>
        <taxon>Triticodae</taxon>
        <taxon>Triticeae</taxon>
        <taxon>Triticinae</taxon>
        <taxon>Aegilops</taxon>
    </lineage>
</organism>
<accession>A0A453L577</accession>
<evidence type="ECO:0000313" key="2">
    <source>
        <dbReference type="Proteomes" id="UP000015105"/>
    </source>
</evidence>
<evidence type="ECO:0000313" key="1">
    <source>
        <dbReference type="EnsemblPlants" id="AET5Gv20630800.12"/>
    </source>
</evidence>
<dbReference type="Gramene" id="AET5Gv20630800.12">
    <property type="protein sequence ID" value="AET5Gv20630800.12"/>
    <property type="gene ID" value="AET5Gv20630800"/>
</dbReference>
<reference evidence="1" key="3">
    <citation type="journal article" date="2017" name="Nature">
        <title>Genome sequence of the progenitor of the wheat D genome Aegilops tauschii.</title>
        <authorList>
            <person name="Luo M.C."/>
            <person name="Gu Y.Q."/>
            <person name="Puiu D."/>
            <person name="Wang H."/>
            <person name="Twardziok S.O."/>
            <person name="Deal K.R."/>
            <person name="Huo N."/>
            <person name="Zhu T."/>
            <person name="Wang L."/>
            <person name="Wang Y."/>
            <person name="McGuire P.E."/>
            <person name="Liu S."/>
            <person name="Long H."/>
            <person name="Ramasamy R.K."/>
            <person name="Rodriguez J.C."/>
            <person name="Van S.L."/>
            <person name="Yuan L."/>
            <person name="Wang Z."/>
            <person name="Xia Z."/>
            <person name="Xiao L."/>
            <person name="Anderson O.D."/>
            <person name="Ouyang S."/>
            <person name="Liang Y."/>
            <person name="Zimin A.V."/>
            <person name="Pertea G."/>
            <person name="Qi P."/>
            <person name="Bennetzen J.L."/>
            <person name="Dai X."/>
            <person name="Dawson M.W."/>
            <person name="Muller H.G."/>
            <person name="Kugler K."/>
            <person name="Rivarola-Duarte L."/>
            <person name="Spannagl M."/>
            <person name="Mayer K.F.X."/>
            <person name="Lu F.H."/>
            <person name="Bevan M.W."/>
            <person name="Leroy P."/>
            <person name="Li P."/>
            <person name="You F.M."/>
            <person name="Sun Q."/>
            <person name="Liu Z."/>
            <person name="Lyons E."/>
            <person name="Wicker T."/>
            <person name="Salzberg S.L."/>
            <person name="Devos K.M."/>
            <person name="Dvorak J."/>
        </authorList>
    </citation>
    <scope>NUCLEOTIDE SEQUENCE [LARGE SCALE GENOMIC DNA]</scope>
    <source>
        <strain evidence="1">cv. AL8/78</strain>
    </source>
</reference>
<reference evidence="1" key="5">
    <citation type="journal article" date="2021" name="G3 (Bethesda)">
        <title>Aegilops tauschii genome assembly Aet v5.0 features greater sequence contiguity and improved annotation.</title>
        <authorList>
            <person name="Wang L."/>
            <person name="Zhu T."/>
            <person name="Rodriguez J.C."/>
            <person name="Deal K.R."/>
            <person name="Dubcovsky J."/>
            <person name="McGuire P.E."/>
            <person name="Lux T."/>
            <person name="Spannagl M."/>
            <person name="Mayer K.F.X."/>
            <person name="Baldrich P."/>
            <person name="Meyers B.C."/>
            <person name="Huo N."/>
            <person name="Gu Y.Q."/>
            <person name="Zhou H."/>
            <person name="Devos K.M."/>
            <person name="Bennetzen J.L."/>
            <person name="Unver T."/>
            <person name="Budak H."/>
            <person name="Gulick P.J."/>
            <person name="Galiba G."/>
            <person name="Kalapos B."/>
            <person name="Nelson D.R."/>
            <person name="Li P."/>
            <person name="You F.M."/>
            <person name="Luo M.C."/>
            <person name="Dvorak J."/>
        </authorList>
    </citation>
    <scope>NUCLEOTIDE SEQUENCE [LARGE SCALE GENOMIC DNA]</scope>
    <source>
        <strain evidence="1">cv. AL8/78</strain>
    </source>
</reference>
<dbReference type="EnsemblPlants" id="AET5Gv20630800.12">
    <property type="protein sequence ID" value="AET5Gv20630800.12"/>
    <property type="gene ID" value="AET5Gv20630800"/>
</dbReference>